<keyword evidence="8" id="KW-1185">Reference proteome</keyword>
<evidence type="ECO:0000256" key="4">
    <source>
        <dbReference type="RuleBase" id="RU362068"/>
    </source>
</evidence>
<evidence type="ECO:0000256" key="2">
    <source>
        <dbReference type="ARBA" id="ARBA00022857"/>
    </source>
</evidence>
<reference evidence="7 8" key="1">
    <citation type="submission" date="2017-07" db="EMBL/GenBank/DDBJ databases">
        <title>Draft whole genome sequences of clinical Proprionibacteriaceae strains.</title>
        <authorList>
            <person name="Bernier A.-M."/>
            <person name="Bernard K."/>
            <person name="Domingo M.-C."/>
        </authorList>
    </citation>
    <scope>NUCLEOTIDE SEQUENCE [LARGE SCALE GENOMIC DNA]</scope>
    <source>
        <strain evidence="7 8">NML 030167</strain>
    </source>
</reference>
<dbReference type="InterPro" id="IPR051402">
    <property type="entry name" value="KPR-Related"/>
</dbReference>
<dbReference type="EMBL" id="NMVO01000001">
    <property type="protein sequence ID" value="OYO17416.1"/>
    <property type="molecule type" value="Genomic_DNA"/>
</dbReference>
<dbReference type="InterPro" id="IPR003710">
    <property type="entry name" value="ApbA"/>
</dbReference>
<dbReference type="InterPro" id="IPR013332">
    <property type="entry name" value="KPR_N"/>
</dbReference>
<dbReference type="Proteomes" id="UP000215896">
    <property type="component" value="Unassembled WGS sequence"/>
</dbReference>
<dbReference type="GO" id="GO:0008677">
    <property type="term" value="F:2-dehydropantoate 2-reductase activity"/>
    <property type="evidence" value="ECO:0007669"/>
    <property type="project" value="UniProtKB-EC"/>
</dbReference>
<dbReference type="InterPro" id="IPR013752">
    <property type="entry name" value="KPA_reductase"/>
</dbReference>
<dbReference type="NCBIfam" id="NF005091">
    <property type="entry name" value="PRK06522.2-2"/>
    <property type="match status" value="1"/>
</dbReference>
<evidence type="ECO:0000259" key="6">
    <source>
        <dbReference type="Pfam" id="PF08546"/>
    </source>
</evidence>
<evidence type="ECO:0000256" key="1">
    <source>
        <dbReference type="ARBA" id="ARBA00007870"/>
    </source>
</evidence>
<keyword evidence="3 4" id="KW-0560">Oxidoreductase</keyword>
<comment type="similarity">
    <text evidence="1 4">Belongs to the ketopantoate reductase family.</text>
</comment>
<dbReference type="Gene3D" id="1.10.1040.10">
    <property type="entry name" value="N-(1-d-carboxylethyl)-l-norvaline Dehydrogenase, domain 2"/>
    <property type="match status" value="1"/>
</dbReference>
<dbReference type="InterPro" id="IPR008927">
    <property type="entry name" value="6-PGluconate_DH-like_C_sf"/>
</dbReference>
<accession>A0A255GS35</accession>
<dbReference type="AlphaFoldDB" id="A0A255GS35"/>
<dbReference type="InterPro" id="IPR013328">
    <property type="entry name" value="6PGD_dom2"/>
</dbReference>
<organism evidence="7 8">
    <name type="scientific">Enemella evansiae</name>
    <dbReference type="NCBI Taxonomy" id="2016499"/>
    <lineage>
        <taxon>Bacteria</taxon>
        <taxon>Bacillati</taxon>
        <taxon>Actinomycetota</taxon>
        <taxon>Actinomycetes</taxon>
        <taxon>Propionibacteriales</taxon>
        <taxon>Propionibacteriaceae</taxon>
        <taxon>Enemella</taxon>
    </lineage>
</organism>
<comment type="pathway">
    <text evidence="4">Cofactor biosynthesis; (R)-pantothenate biosynthesis; (R)-pantoate from 3-methyl-2-oxobutanoate: step 2/2.</text>
</comment>
<proteinExistence type="inferred from homology"/>
<gene>
    <name evidence="7" type="ORF">CGZ94_00455</name>
</gene>
<dbReference type="GO" id="GO:0015940">
    <property type="term" value="P:pantothenate biosynthetic process"/>
    <property type="evidence" value="ECO:0007669"/>
    <property type="project" value="UniProtKB-UniPathway"/>
</dbReference>
<dbReference type="EC" id="1.1.1.169" evidence="4"/>
<name>A0A255GS35_9ACTN</name>
<dbReference type="RefSeq" id="WP_094404280.1">
    <property type="nucleotide sequence ID" value="NZ_NMVO01000001.1"/>
</dbReference>
<comment type="catalytic activity">
    <reaction evidence="4">
        <text>(R)-pantoate + NADP(+) = 2-dehydropantoate + NADPH + H(+)</text>
        <dbReference type="Rhea" id="RHEA:16233"/>
        <dbReference type="ChEBI" id="CHEBI:11561"/>
        <dbReference type="ChEBI" id="CHEBI:15378"/>
        <dbReference type="ChEBI" id="CHEBI:15980"/>
        <dbReference type="ChEBI" id="CHEBI:57783"/>
        <dbReference type="ChEBI" id="CHEBI:58349"/>
        <dbReference type="EC" id="1.1.1.169"/>
    </reaction>
</comment>
<evidence type="ECO:0000256" key="3">
    <source>
        <dbReference type="ARBA" id="ARBA00023002"/>
    </source>
</evidence>
<dbReference type="InterPro" id="IPR036291">
    <property type="entry name" value="NAD(P)-bd_dom_sf"/>
</dbReference>
<dbReference type="UniPathway" id="UPA00028">
    <property type="reaction ID" value="UER00004"/>
</dbReference>
<evidence type="ECO:0000313" key="7">
    <source>
        <dbReference type="EMBL" id="OYO17416.1"/>
    </source>
</evidence>
<dbReference type="PANTHER" id="PTHR21708">
    <property type="entry name" value="PROBABLE 2-DEHYDROPANTOATE 2-REDUCTASE"/>
    <property type="match status" value="1"/>
</dbReference>
<evidence type="ECO:0000259" key="5">
    <source>
        <dbReference type="Pfam" id="PF02558"/>
    </source>
</evidence>
<keyword evidence="4" id="KW-0566">Pantothenate biosynthesis</keyword>
<dbReference type="PANTHER" id="PTHR21708:SF26">
    <property type="entry name" value="2-DEHYDROPANTOATE 2-REDUCTASE"/>
    <property type="match status" value="1"/>
</dbReference>
<protein>
    <recommendedName>
        <fullName evidence="4">2-dehydropantoate 2-reductase</fullName>
        <ecNumber evidence="4">1.1.1.169</ecNumber>
    </recommendedName>
    <alternativeName>
        <fullName evidence="4">Ketopantoate reductase</fullName>
    </alternativeName>
</protein>
<sequence>MRFAVVGAGSLGGYFGGLLQRDGHQVSYLARGRTLETLRENGLRITGQTEIELPQVTATDDPAEIGPVDAVLLCVKTPQLDAVLPQLPDLVGPLTAVITMQNGVDAPRRVAEVVGEGAVLPGIVRIFTQLAERGVIDHRGGPGSIAFSEPNNAETDRLEALRDAFSEAGVTVVEPADIWSELWQKYVFFAPSGLLGALTAEPIGVIRSRPGLRELLQRAIGEAVAVGRAAGIDLPPDVETRTLAFCDQLPEGATTSLQRDLAAGVPSELESVLGALVRLAAVAGVPVPLHELGYEVLAVRAEHAAERAAQAP</sequence>
<feature type="domain" description="Ketopantoate reductase C-terminal" evidence="6">
    <location>
        <begin position="177"/>
        <end position="298"/>
    </location>
</feature>
<comment type="caution">
    <text evidence="7">The sequence shown here is derived from an EMBL/GenBank/DDBJ whole genome shotgun (WGS) entry which is preliminary data.</text>
</comment>
<comment type="function">
    <text evidence="4">Catalyzes the NADPH-dependent reduction of ketopantoate into pantoic acid.</text>
</comment>
<dbReference type="NCBIfam" id="TIGR00745">
    <property type="entry name" value="apbA_panE"/>
    <property type="match status" value="1"/>
</dbReference>
<evidence type="ECO:0000313" key="8">
    <source>
        <dbReference type="Proteomes" id="UP000215896"/>
    </source>
</evidence>
<dbReference type="OrthoDB" id="9796561at2"/>
<keyword evidence="2 4" id="KW-0521">NADP</keyword>
<dbReference type="Pfam" id="PF02558">
    <property type="entry name" value="ApbA"/>
    <property type="match status" value="1"/>
</dbReference>
<feature type="domain" description="Ketopantoate reductase N-terminal" evidence="5">
    <location>
        <begin position="4"/>
        <end position="151"/>
    </location>
</feature>
<dbReference type="SUPFAM" id="SSF51735">
    <property type="entry name" value="NAD(P)-binding Rossmann-fold domains"/>
    <property type="match status" value="1"/>
</dbReference>
<dbReference type="Gene3D" id="3.40.50.720">
    <property type="entry name" value="NAD(P)-binding Rossmann-like Domain"/>
    <property type="match status" value="1"/>
</dbReference>
<dbReference type="GO" id="GO:0005737">
    <property type="term" value="C:cytoplasm"/>
    <property type="evidence" value="ECO:0007669"/>
    <property type="project" value="TreeGrafter"/>
</dbReference>
<dbReference type="Pfam" id="PF08546">
    <property type="entry name" value="ApbA_C"/>
    <property type="match status" value="1"/>
</dbReference>
<dbReference type="SUPFAM" id="SSF48179">
    <property type="entry name" value="6-phosphogluconate dehydrogenase C-terminal domain-like"/>
    <property type="match status" value="1"/>
</dbReference>